<sequence length="245" mass="27060">MPAPRRRCSSHSGTYTRSWCGLIRPVSWAYLYHSDVRLGVVWVPPGVVAFAPWWNMADVESADVCRRASGVWQFESCTFSSATEPGLSLFAARTNLHQPTMPELSAIALGLNGGCCFAYAVLFGLMQNKLLQMYGVEADMKTWTKSDAWDVMIQIMRIVGAFEFLMSFLYLHYIGFPDKHQAGLRVGVMQYALLAAVSLYRVALEPTSAKNKAVALKSLIIQGVFLGISVVGMLNAPKPPKRKSA</sequence>
<gene>
    <name evidence="2" type="ORF">MICPUN_56242</name>
</gene>
<keyword evidence="3" id="KW-1185">Reference proteome</keyword>
<dbReference type="EMBL" id="CP001323">
    <property type="protein sequence ID" value="ACO61275.1"/>
    <property type="molecule type" value="Genomic_DNA"/>
</dbReference>
<dbReference type="KEGG" id="mis:MICPUN_56242"/>
<feature type="transmembrane region" description="Helical" evidence="1">
    <location>
        <begin position="104"/>
        <end position="126"/>
    </location>
</feature>
<keyword evidence="1" id="KW-0812">Transmembrane</keyword>
<dbReference type="Proteomes" id="UP000002009">
    <property type="component" value="Chromosome 2"/>
</dbReference>
<dbReference type="OrthoDB" id="10408566at2759"/>
<accession>C1E0B8</accession>
<keyword evidence="1" id="KW-1133">Transmembrane helix</keyword>
<organism evidence="2 3">
    <name type="scientific">Micromonas commoda (strain RCC299 / NOUM17 / CCMP2709)</name>
    <name type="common">Picoplanktonic green alga</name>
    <dbReference type="NCBI Taxonomy" id="296587"/>
    <lineage>
        <taxon>Eukaryota</taxon>
        <taxon>Viridiplantae</taxon>
        <taxon>Chlorophyta</taxon>
        <taxon>Mamiellophyceae</taxon>
        <taxon>Mamiellales</taxon>
        <taxon>Mamiellaceae</taxon>
        <taxon>Micromonas</taxon>
    </lineage>
</organism>
<dbReference type="AlphaFoldDB" id="C1E0B8"/>
<dbReference type="RefSeq" id="XP_002500017.1">
    <property type="nucleotide sequence ID" value="XM_002499971.1"/>
</dbReference>
<keyword evidence="1" id="KW-0472">Membrane</keyword>
<protein>
    <submittedName>
        <fullName evidence="2">Uncharacterized protein</fullName>
    </submittedName>
</protein>
<feature type="transmembrane region" description="Helical" evidence="1">
    <location>
        <begin position="183"/>
        <end position="203"/>
    </location>
</feature>
<dbReference type="InParanoid" id="C1E0B8"/>
<reference evidence="2 3" key="1">
    <citation type="journal article" date="2009" name="Science">
        <title>Green evolution and dynamic adaptations revealed by genomes of the marine picoeukaryotes Micromonas.</title>
        <authorList>
            <person name="Worden A.Z."/>
            <person name="Lee J.H."/>
            <person name="Mock T."/>
            <person name="Rouze P."/>
            <person name="Simmons M.P."/>
            <person name="Aerts A.L."/>
            <person name="Allen A.E."/>
            <person name="Cuvelier M.L."/>
            <person name="Derelle E."/>
            <person name="Everett M.V."/>
            <person name="Foulon E."/>
            <person name="Grimwood J."/>
            <person name="Gundlach H."/>
            <person name="Henrissat B."/>
            <person name="Napoli C."/>
            <person name="McDonald S.M."/>
            <person name="Parker M.S."/>
            <person name="Rombauts S."/>
            <person name="Salamov A."/>
            <person name="Von Dassow P."/>
            <person name="Badger J.H."/>
            <person name="Coutinho P.M."/>
            <person name="Demir E."/>
            <person name="Dubchak I."/>
            <person name="Gentemann C."/>
            <person name="Eikrem W."/>
            <person name="Gready J.E."/>
            <person name="John U."/>
            <person name="Lanier W."/>
            <person name="Lindquist E.A."/>
            <person name="Lucas S."/>
            <person name="Mayer K.F."/>
            <person name="Moreau H."/>
            <person name="Not F."/>
            <person name="Otillar R."/>
            <person name="Panaud O."/>
            <person name="Pangilinan J."/>
            <person name="Paulsen I."/>
            <person name="Piegu B."/>
            <person name="Poliakov A."/>
            <person name="Robbens S."/>
            <person name="Schmutz J."/>
            <person name="Toulza E."/>
            <person name="Wyss T."/>
            <person name="Zelensky A."/>
            <person name="Zhou K."/>
            <person name="Armbrust E.V."/>
            <person name="Bhattacharya D."/>
            <person name="Goodenough U.W."/>
            <person name="Van de Peer Y."/>
            <person name="Grigoriev I.V."/>
        </authorList>
    </citation>
    <scope>NUCLEOTIDE SEQUENCE [LARGE SCALE GENOMIC DNA]</scope>
    <source>
        <strain evidence="3">RCC299 / NOUM17</strain>
    </source>
</reference>
<evidence type="ECO:0000256" key="1">
    <source>
        <dbReference type="SAM" id="Phobius"/>
    </source>
</evidence>
<feature type="transmembrane region" description="Helical" evidence="1">
    <location>
        <begin position="151"/>
        <end position="171"/>
    </location>
</feature>
<name>C1E0B8_MICCC</name>
<feature type="transmembrane region" description="Helical" evidence="1">
    <location>
        <begin position="215"/>
        <end position="236"/>
    </location>
</feature>
<evidence type="ECO:0000313" key="2">
    <source>
        <dbReference type="EMBL" id="ACO61275.1"/>
    </source>
</evidence>
<dbReference type="GeneID" id="8240726"/>
<evidence type="ECO:0000313" key="3">
    <source>
        <dbReference type="Proteomes" id="UP000002009"/>
    </source>
</evidence>
<proteinExistence type="predicted"/>